<comment type="caution">
    <text evidence="2">The sequence shown here is derived from an EMBL/GenBank/DDBJ whole genome shotgun (WGS) entry which is preliminary data.</text>
</comment>
<dbReference type="RefSeq" id="WP_183207466.1">
    <property type="nucleotide sequence ID" value="NZ_JACIER010000001.1"/>
</dbReference>
<dbReference type="EMBL" id="JACIER010000001">
    <property type="protein sequence ID" value="MBB4042331.1"/>
    <property type="molecule type" value="Genomic_DNA"/>
</dbReference>
<organism evidence="2 3">
    <name type="scientific">Bacteroides reticulotermitis</name>
    <dbReference type="NCBI Taxonomy" id="1133319"/>
    <lineage>
        <taxon>Bacteria</taxon>
        <taxon>Pseudomonadati</taxon>
        <taxon>Bacteroidota</taxon>
        <taxon>Bacteroidia</taxon>
        <taxon>Bacteroidales</taxon>
        <taxon>Bacteroidaceae</taxon>
        <taxon>Bacteroides</taxon>
    </lineage>
</organism>
<dbReference type="InterPro" id="IPR032299">
    <property type="entry name" value="DUF4843"/>
</dbReference>
<evidence type="ECO:0000313" key="2">
    <source>
        <dbReference type="EMBL" id="MBB4042331.1"/>
    </source>
</evidence>
<accession>A0A840CTX0</accession>
<keyword evidence="3" id="KW-1185">Reference proteome</keyword>
<dbReference type="AlphaFoldDB" id="A0A840CTX0"/>
<dbReference type="Proteomes" id="UP000560658">
    <property type="component" value="Unassembled WGS sequence"/>
</dbReference>
<name>A0A840CTX0_9BACE</name>
<feature type="chain" id="PRO_5032916322" description="DUF4843 domain-containing protein" evidence="1">
    <location>
        <begin position="19"/>
        <end position="234"/>
    </location>
</feature>
<evidence type="ECO:0008006" key="4">
    <source>
        <dbReference type="Google" id="ProtNLM"/>
    </source>
</evidence>
<proteinExistence type="predicted"/>
<evidence type="ECO:0000256" key="1">
    <source>
        <dbReference type="SAM" id="SignalP"/>
    </source>
</evidence>
<reference evidence="2" key="1">
    <citation type="submission" date="2020-08" db="EMBL/GenBank/DDBJ databases">
        <title>Genomic Encyclopedia of Type Strains, Phase IV (KMG-IV): sequencing the most valuable type-strain genomes for metagenomic binning, comparative biology and taxonomic classification.</title>
        <authorList>
            <person name="Goeker M."/>
        </authorList>
    </citation>
    <scope>NUCLEOTIDE SEQUENCE [LARGE SCALE GENOMIC DNA]</scope>
    <source>
        <strain evidence="2">DSM 105720</strain>
    </source>
</reference>
<keyword evidence="1" id="KW-0732">Signal</keyword>
<dbReference type="Pfam" id="PF16132">
    <property type="entry name" value="DUF4843"/>
    <property type="match status" value="1"/>
</dbReference>
<gene>
    <name evidence="2" type="ORF">GGR06_000090</name>
</gene>
<protein>
    <recommendedName>
        <fullName evidence="4">DUF4843 domain-containing protein</fullName>
    </recommendedName>
</protein>
<sequence length="234" mass="26832">MKKIFILSILLATLCASCKNNENYPFKGADAVYFQANGDWAVVQDSINYSFAGKGVDEAVVGIRINLLGYASPQDRKVRVVVDEEETTAKEGVHYQALKNEYTLPADSVYLMLPVIVYNKDETLENRSVTLDLQLEETEDLQLGIAGRTKVRLLINNMLKKPTYWEQALKYSFGVYSRTKHELCILLLGFDFPEDVNDYDVTDPIWEVSGMYMSNYFEENYPVYDENDNIIEPW</sequence>
<feature type="signal peptide" evidence="1">
    <location>
        <begin position="1"/>
        <end position="18"/>
    </location>
</feature>
<evidence type="ECO:0000313" key="3">
    <source>
        <dbReference type="Proteomes" id="UP000560658"/>
    </source>
</evidence>